<keyword evidence="2" id="KW-1185">Reference proteome</keyword>
<evidence type="ECO:0000313" key="2">
    <source>
        <dbReference type="Proteomes" id="UP000247702"/>
    </source>
</evidence>
<accession>A0A2Z6QM07</accession>
<sequence>MLNEIIGQDEIKIVLPSLPNGIVLKDEDLIVIDVRGINIYTMNENKIENRYFWSNNEWENVVDDELWRRNMDEDVMNDNLVLPKLGIEMLKIAVEKNMIVPFDGLLN</sequence>
<proteinExistence type="predicted"/>
<gene>
    <name evidence="1" type="ORF">RclHR1_12240004</name>
</gene>
<dbReference type="Proteomes" id="UP000247702">
    <property type="component" value="Unassembled WGS sequence"/>
</dbReference>
<dbReference type="AlphaFoldDB" id="A0A2Z6QM07"/>
<dbReference type="EMBL" id="BEXD01000252">
    <property type="protein sequence ID" value="GBB85801.1"/>
    <property type="molecule type" value="Genomic_DNA"/>
</dbReference>
<reference evidence="1 2" key="1">
    <citation type="submission" date="2017-11" db="EMBL/GenBank/DDBJ databases">
        <title>The genome of Rhizophagus clarus HR1 reveals common genetic basis of auxotrophy among arbuscular mycorrhizal fungi.</title>
        <authorList>
            <person name="Kobayashi Y."/>
        </authorList>
    </citation>
    <scope>NUCLEOTIDE SEQUENCE [LARGE SCALE GENOMIC DNA]</scope>
    <source>
        <strain evidence="1 2">HR1</strain>
    </source>
</reference>
<comment type="caution">
    <text evidence="1">The sequence shown here is derived from an EMBL/GenBank/DDBJ whole genome shotgun (WGS) entry which is preliminary data.</text>
</comment>
<organism evidence="1 2">
    <name type="scientific">Rhizophagus clarus</name>
    <dbReference type="NCBI Taxonomy" id="94130"/>
    <lineage>
        <taxon>Eukaryota</taxon>
        <taxon>Fungi</taxon>
        <taxon>Fungi incertae sedis</taxon>
        <taxon>Mucoromycota</taxon>
        <taxon>Glomeromycotina</taxon>
        <taxon>Glomeromycetes</taxon>
        <taxon>Glomerales</taxon>
        <taxon>Glomeraceae</taxon>
        <taxon>Rhizophagus</taxon>
    </lineage>
</organism>
<name>A0A2Z6QM07_9GLOM</name>
<evidence type="ECO:0000313" key="1">
    <source>
        <dbReference type="EMBL" id="GBB85801.1"/>
    </source>
</evidence>
<protein>
    <submittedName>
        <fullName evidence="1">Uncharacterized protein</fullName>
    </submittedName>
</protein>